<dbReference type="PANTHER" id="PTHR39425:SF1">
    <property type="entry name" value="CYTOCHROME C7-LIKE DOMAIN-CONTAINING PROTEIN"/>
    <property type="match status" value="1"/>
</dbReference>
<comment type="caution">
    <text evidence="3">The sequence shown here is derived from an EMBL/GenBank/DDBJ whole genome shotgun (WGS) entry which is preliminary data.</text>
</comment>
<evidence type="ECO:0000256" key="1">
    <source>
        <dbReference type="SAM" id="SignalP"/>
    </source>
</evidence>
<keyword evidence="1" id="KW-0732">Signal</keyword>
<feature type="domain" description="Doubled CXXCH motif" evidence="2">
    <location>
        <begin position="192"/>
        <end position="229"/>
    </location>
</feature>
<sequence length="454" mass="50072">MKVAPYVSLALAFVALCIANPALGASSCVTSACHATISNGTMVHAPVKENDCTSCHTQRAKEHPIKQGKSFELAAQGADLCSQCHDKKFTMKVVHRPVKKGECTSCHQPHASSGKALLNMGDNQTDFCLRCHTPGPFQQRYMHGPAAVGTCNECHDPHQSNEKALLKGQVRDLCLKCHADFDKTLRDAPMVHPPVKVGPCTSCHNAHGSATMYFLNKKLPDLCIDCHGNIGKKLKVVKVPHKPVMAEGGCTNCHAAHISKAKGMLAADEMAVCLSCHDKELGQPPLRNIKKDLEGKKFLHGPIKKGSCKACHDPHGSEYFRMLPGAYPASLYVPYKDGLYDACLKCHEKNLLRFPETSLYTKFRNGKRNLHFVHVANKQKGRTCRICHEPHAGDLDKLIRKEGYKFGEWKIPLNFTVTENGGRCAPGCHRAFVYDREKPVRYGGYSSGKYYVVK</sequence>
<dbReference type="EMBL" id="JAEMHM010000021">
    <property type="protein sequence ID" value="MBJ6727265.1"/>
    <property type="molecule type" value="Genomic_DNA"/>
</dbReference>
<evidence type="ECO:0000313" key="3">
    <source>
        <dbReference type="EMBL" id="MBJ6727265.1"/>
    </source>
</evidence>
<gene>
    <name evidence="3" type="ORF">JFN93_21345</name>
</gene>
<accession>A0A8J7M220</accession>
<dbReference type="Proteomes" id="UP000636888">
    <property type="component" value="Unassembled WGS sequence"/>
</dbReference>
<dbReference type="NCBIfam" id="TIGR01905">
    <property type="entry name" value="paired_CXXCH_1"/>
    <property type="match status" value="6"/>
</dbReference>
<feature type="signal peptide" evidence="1">
    <location>
        <begin position="1"/>
        <end position="24"/>
    </location>
</feature>
<dbReference type="RefSeq" id="WP_199386174.1">
    <property type="nucleotide sequence ID" value="NZ_JAEMHM010000021.1"/>
</dbReference>
<evidence type="ECO:0000313" key="4">
    <source>
        <dbReference type="Proteomes" id="UP000636888"/>
    </source>
</evidence>
<proteinExistence type="predicted"/>
<evidence type="ECO:0000259" key="2">
    <source>
        <dbReference type="Pfam" id="PF09699"/>
    </source>
</evidence>
<name>A0A8J7M220_9BACT</name>
<feature type="chain" id="PRO_5035225175" evidence="1">
    <location>
        <begin position="25"/>
        <end position="454"/>
    </location>
</feature>
<feature type="domain" description="Doubled CXXCH motif" evidence="2">
    <location>
        <begin position="95"/>
        <end position="133"/>
    </location>
</feature>
<dbReference type="Pfam" id="PF09699">
    <property type="entry name" value="Paired_CXXCH_1"/>
    <property type="match status" value="6"/>
</dbReference>
<dbReference type="PANTHER" id="PTHR39425">
    <property type="entry name" value="LIPOPROTEIN CYTOCHROME C"/>
    <property type="match status" value="1"/>
</dbReference>
<dbReference type="InterPro" id="IPR010177">
    <property type="entry name" value="Paired_CXXCH_1"/>
</dbReference>
<feature type="domain" description="Doubled CXXCH motif" evidence="2">
    <location>
        <begin position="241"/>
        <end position="280"/>
    </location>
</feature>
<dbReference type="SUPFAM" id="SSF48695">
    <property type="entry name" value="Multiheme cytochromes"/>
    <property type="match status" value="1"/>
</dbReference>
<feature type="domain" description="Doubled CXXCH motif" evidence="2">
    <location>
        <begin position="44"/>
        <end position="88"/>
    </location>
</feature>
<dbReference type="AlphaFoldDB" id="A0A8J7M220"/>
<keyword evidence="4" id="KW-1185">Reference proteome</keyword>
<feature type="domain" description="Doubled CXXCH motif" evidence="2">
    <location>
        <begin position="143"/>
        <end position="182"/>
    </location>
</feature>
<reference evidence="3" key="1">
    <citation type="submission" date="2020-12" db="EMBL/GenBank/DDBJ databases">
        <title>Geomonas sp. Red875, isolated from river sediment.</title>
        <authorList>
            <person name="Xu Z."/>
            <person name="Zhang Z."/>
            <person name="Masuda Y."/>
            <person name="Itoh H."/>
            <person name="Senoo K."/>
        </authorList>
    </citation>
    <scope>NUCLEOTIDE SEQUENCE</scope>
    <source>
        <strain evidence="3">Red875</strain>
    </source>
</reference>
<protein>
    <submittedName>
        <fullName evidence="3">Cytochrome c3 family protein</fullName>
    </submittedName>
</protein>
<dbReference type="Gene3D" id="3.90.10.10">
    <property type="entry name" value="Cytochrome C3"/>
    <property type="match status" value="4"/>
</dbReference>
<dbReference type="PROSITE" id="PS51257">
    <property type="entry name" value="PROKAR_LIPOPROTEIN"/>
    <property type="match status" value="1"/>
</dbReference>
<organism evidence="3 4">
    <name type="scientific">Geomesophilobacter sediminis</name>
    <dbReference type="NCBI Taxonomy" id="2798584"/>
    <lineage>
        <taxon>Bacteria</taxon>
        <taxon>Pseudomonadati</taxon>
        <taxon>Thermodesulfobacteriota</taxon>
        <taxon>Desulfuromonadia</taxon>
        <taxon>Geobacterales</taxon>
        <taxon>Geobacteraceae</taxon>
        <taxon>Geomesophilobacter</taxon>
    </lineage>
</organism>
<dbReference type="InterPro" id="IPR036280">
    <property type="entry name" value="Multihaem_cyt_sf"/>
</dbReference>
<feature type="domain" description="Doubled CXXCH motif" evidence="2">
    <location>
        <begin position="300"/>
        <end position="349"/>
    </location>
</feature>